<proteinExistence type="predicted"/>
<dbReference type="Proteomes" id="UP001597097">
    <property type="component" value="Unassembled WGS sequence"/>
</dbReference>
<accession>A0ABW4GMS3</accession>
<dbReference type="EMBL" id="JBHUCM010000031">
    <property type="protein sequence ID" value="MFD1542482.1"/>
    <property type="molecule type" value="Genomic_DNA"/>
</dbReference>
<sequence>MRETFRCHDEGEDCWFADIDDQGCAGRFAAYLFEEAFRFGEAVPA</sequence>
<organism evidence="1 2">
    <name type="scientific">Nonomuraea guangzhouensis</name>
    <dbReference type="NCBI Taxonomy" id="1291555"/>
    <lineage>
        <taxon>Bacteria</taxon>
        <taxon>Bacillati</taxon>
        <taxon>Actinomycetota</taxon>
        <taxon>Actinomycetes</taxon>
        <taxon>Streptosporangiales</taxon>
        <taxon>Streptosporangiaceae</taxon>
        <taxon>Nonomuraea</taxon>
    </lineage>
</organism>
<gene>
    <name evidence="1" type="ORF">ACFSJ0_35885</name>
</gene>
<reference evidence="2" key="1">
    <citation type="journal article" date="2019" name="Int. J. Syst. Evol. Microbiol.">
        <title>The Global Catalogue of Microorganisms (GCM) 10K type strain sequencing project: providing services to taxonomists for standard genome sequencing and annotation.</title>
        <authorList>
            <consortium name="The Broad Institute Genomics Platform"/>
            <consortium name="The Broad Institute Genome Sequencing Center for Infectious Disease"/>
            <person name="Wu L."/>
            <person name="Ma J."/>
        </authorList>
    </citation>
    <scope>NUCLEOTIDE SEQUENCE [LARGE SCALE GENOMIC DNA]</scope>
    <source>
        <strain evidence="2">CGMCC 1.15399</strain>
    </source>
</reference>
<comment type="caution">
    <text evidence="1">The sequence shown here is derived from an EMBL/GenBank/DDBJ whole genome shotgun (WGS) entry which is preliminary data.</text>
</comment>
<dbReference type="RefSeq" id="WP_219531460.1">
    <property type="nucleotide sequence ID" value="NZ_JAHKRM010000011.1"/>
</dbReference>
<evidence type="ECO:0000313" key="2">
    <source>
        <dbReference type="Proteomes" id="UP001597097"/>
    </source>
</evidence>
<protein>
    <recommendedName>
        <fullName evidence="3">DUF1059 domain-containing protein</fullName>
    </recommendedName>
</protein>
<evidence type="ECO:0000313" key="1">
    <source>
        <dbReference type="EMBL" id="MFD1542482.1"/>
    </source>
</evidence>
<name>A0ABW4GMS3_9ACTN</name>
<keyword evidence="2" id="KW-1185">Reference proteome</keyword>
<evidence type="ECO:0008006" key="3">
    <source>
        <dbReference type="Google" id="ProtNLM"/>
    </source>
</evidence>